<evidence type="ECO:0000256" key="2">
    <source>
        <dbReference type="SAM" id="MobiDB-lite"/>
    </source>
</evidence>
<feature type="compositionally biased region" description="Low complexity" evidence="2">
    <location>
        <begin position="170"/>
        <end position="189"/>
    </location>
</feature>
<feature type="compositionally biased region" description="Low complexity" evidence="2">
    <location>
        <begin position="17"/>
        <end position="30"/>
    </location>
</feature>
<feature type="region of interest" description="Disordered" evidence="2">
    <location>
        <begin position="1"/>
        <end position="30"/>
    </location>
</feature>
<evidence type="ECO:0000256" key="1">
    <source>
        <dbReference type="ARBA" id="ARBA00044755"/>
    </source>
</evidence>
<proteinExistence type="inferred from homology"/>
<sequence length="204" mass="21735">MSTDKSNDATPFLAGMSSVEQQSSLSTSGSKSVLGEGINFRGELIGTEDLHVEGTVDGTVIMVGHNLSVGTGGAVTANIHAKNIVVEGTLDGDALADELIEIRNTAQVNGNLIAPRIKLDDGGKFRGSMDMIDTDSEMKERHKEFSDRLVHPDLPATEEKPANRSQRNPSYTSSGSTASDSSRLSDTSDYLFGAKETEEEAEEN</sequence>
<evidence type="ECO:0000313" key="3">
    <source>
        <dbReference type="EMBL" id="MCO1336338.1"/>
    </source>
</evidence>
<keyword evidence="4" id="KW-1185">Reference proteome</keyword>
<dbReference type="PANTHER" id="PTHR35024:SF4">
    <property type="entry name" value="POLYMER-FORMING CYTOSKELETAL PROTEIN"/>
    <property type="match status" value="1"/>
</dbReference>
<feature type="compositionally biased region" description="Basic and acidic residues" evidence="2">
    <location>
        <begin position="137"/>
        <end position="162"/>
    </location>
</feature>
<protein>
    <submittedName>
        <fullName evidence="3">Polymer-forming cytoskeletal protein</fullName>
    </submittedName>
</protein>
<name>A0A9X2EUV9_9GAMM</name>
<dbReference type="InterPro" id="IPR007607">
    <property type="entry name" value="BacA/B"/>
</dbReference>
<organism evidence="3 4">
    <name type="scientific">Microbulbifer okhotskensis</name>
    <dbReference type="NCBI Taxonomy" id="2926617"/>
    <lineage>
        <taxon>Bacteria</taxon>
        <taxon>Pseudomonadati</taxon>
        <taxon>Pseudomonadota</taxon>
        <taxon>Gammaproteobacteria</taxon>
        <taxon>Cellvibrionales</taxon>
        <taxon>Microbulbiferaceae</taxon>
        <taxon>Microbulbifer</taxon>
    </lineage>
</organism>
<comment type="caution">
    <text evidence="3">The sequence shown here is derived from an EMBL/GenBank/DDBJ whole genome shotgun (WGS) entry which is preliminary data.</text>
</comment>
<comment type="similarity">
    <text evidence="1">Belongs to the bactofilin family.</text>
</comment>
<dbReference type="Proteomes" id="UP001139028">
    <property type="component" value="Unassembled WGS sequence"/>
</dbReference>
<evidence type="ECO:0000313" key="4">
    <source>
        <dbReference type="Proteomes" id="UP001139028"/>
    </source>
</evidence>
<dbReference type="Pfam" id="PF04519">
    <property type="entry name" value="Bactofilin"/>
    <property type="match status" value="1"/>
</dbReference>
<dbReference type="PANTHER" id="PTHR35024">
    <property type="entry name" value="HYPOTHETICAL CYTOSOLIC PROTEIN"/>
    <property type="match status" value="1"/>
</dbReference>
<gene>
    <name evidence="3" type="ORF">MO867_18560</name>
</gene>
<reference evidence="3" key="1">
    <citation type="journal article" date="2022" name="Arch. Microbiol.">
        <title>Microbulbifer okhotskensis sp. nov., isolated from a deep bottom sediment of the Okhotsk Sea.</title>
        <authorList>
            <person name="Romanenko L."/>
            <person name="Kurilenko V."/>
            <person name="Otstavnykh N."/>
            <person name="Velansky P."/>
            <person name="Isaeva M."/>
            <person name="Mikhailov V."/>
        </authorList>
    </citation>
    <scope>NUCLEOTIDE SEQUENCE</scope>
    <source>
        <strain evidence="3">OS29</strain>
    </source>
</reference>
<accession>A0A9X2EUV9</accession>
<dbReference type="AlphaFoldDB" id="A0A9X2EUV9"/>
<dbReference type="RefSeq" id="WP_252471935.1">
    <property type="nucleotide sequence ID" value="NZ_JALBWM010000124.1"/>
</dbReference>
<feature type="region of interest" description="Disordered" evidence="2">
    <location>
        <begin position="137"/>
        <end position="204"/>
    </location>
</feature>
<dbReference type="EMBL" id="JALBWM010000124">
    <property type="protein sequence ID" value="MCO1336338.1"/>
    <property type="molecule type" value="Genomic_DNA"/>
</dbReference>